<comment type="caution">
    <text evidence="1">The sequence shown here is derived from an EMBL/GenBank/DDBJ whole genome shotgun (WGS) entry which is preliminary data.</text>
</comment>
<reference evidence="1 2" key="1">
    <citation type="submission" date="2022-01" db="EMBL/GenBank/DDBJ databases">
        <title>Alkalihalobacillus sp. EGI L200015, a novel bacterium isolated from a salt lake sediment.</title>
        <authorList>
            <person name="Gao L."/>
            <person name="Fang B.-Z."/>
            <person name="Li W.-J."/>
        </authorList>
    </citation>
    <scope>NUCLEOTIDE SEQUENCE [LARGE SCALE GENOMIC DNA]</scope>
    <source>
        <strain evidence="1 2">KCTC 12718</strain>
    </source>
</reference>
<dbReference type="NCBIfam" id="TIGR01484">
    <property type="entry name" value="HAD-SF-IIB"/>
    <property type="match status" value="1"/>
</dbReference>
<proteinExistence type="predicted"/>
<protein>
    <submittedName>
        <fullName evidence="1">Cof-type HAD-IIB family hydrolase</fullName>
    </submittedName>
</protein>
<dbReference type="Proteomes" id="UP001649381">
    <property type="component" value="Unassembled WGS sequence"/>
</dbReference>
<name>A0ABS9GVT8_9BACL</name>
<dbReference type="InterPro" id="IPR036412">
    <property type="entry name" value="HAD-like_sf"/>
</dbReference>
<dbReference type="SUPFAM" id="SSF56784">
    <property type="entry name" value="HAD-like"/>
    <property type="match status" value="1"/>
</dbReference>
<dbReference type="EMBL" id="JAKIJS010000001">
    <property type="protein sequence ID" value="MCF6136809.1"/>
    <property type="molecule type" value="Genomic_DNA"/>
</dbReference>
<dbReference type="GO" id="GO:0016787">
    <property type="term" value="F:hydrolase activity"/>
    <property type="evidence" value="ECO:0007669"/>
    <property type="project" value="UniProtKB-KW"/>
</dbReference>
<dbReference type="Gene3D" id="3.30.1240.10">
    <property type="match status" value="1"/>
</dbReference>
<keyword evidence="1" id="KW-0378">Hydrolase</keyword>
<dbReference type="PANTHER" id="PTHR10000:SF23">
    <property type="entry name" value="5-AMINO-6-(5-PHOSPHO-D-RIBITYLAMINO)URACIL PHOSPHATASE YITU"/>
    <property type="match status" value="1"/>
</dbReference>
<dbReference type="SFLD" id="SFLDS00003">
    <property type="entry name" value="Haloacid_Dehalogenase"/>
    <property type="match status" value="1"/>
</dbReference>
<keyword evidence="2" id="KW-1185">Reference proteome</keyword>
<dbReference type="InterPro" id="IPR023214">
    <property type="entry name" value="HAD_sf"/>
</dbReference>
<dbReference type="InterPro" id="IPR006379">
    <property type="entry name" value="HAD-SF_hydro_IIB"/>
</dbReference>
<dbReference type="CDD" id="cd07516">
    <property type="entry name" value="HAD_Pase"/>
    <property type="match status" value="1"/>
</dbReference>
<dbReference type="NCBIfam" id="TIGR00099">
    <property type="entry name" value="Cof-subfamily"/>
    <property type="match status" value="1"/>
</dbReference>
<accession>A0ABS9GVT8</accession>
<sequence>MMTKPYLIAIDLDGTLLKDDKTVSHYTKNILTQAMNEGHHVVISTGRPFRGSERYYHELNLSTPIINFNGAFIHHPRQSDWGIYHSPLELDTAQNIVKTCLDFNVKNVIAEVLDDMYLHYEDEFITNSFMIEPSRMNIGNLHQSLKHNPTSILIRPHDHQVKELRALLKAQHAEVIDHRVWAAPYNIIEVVRSGLNKAVGLKRVAETLDVPQDRIIAFGDEDNDLEMIEYAGYGIAMGNAIPELKNIANGVTKTNEEDGIAHFLTDLLSLKESV</sequence>
<evidence type="ECO:0000313" key="1">
    <source>
        <dbReference type="EMBL" id="MCF6136809.1"/>
    </source>
</evidence>
<dbReference type="Pfam" id="PF08282">
    <property type="entry name" value="Hydrolase_3"/>
    <property type="match status" value="1"/>
</dbReference>
<dbReference type="InterPro" id="IPR000150">
    <property type="entry name" value="Cof"/>
</dbReference>
<dbReference type="PANTHER" id="PTHR10000">
    <property type="entry name" value="PHOSPHOSERINE PHOSPHATASE"/>
    <property type="match status" value="1"/>
</dbReference>
<dbReference type="Gene3D" id="3.40.50.1000">
    <property type="entry name" value="HAD superfamily/HAD-like"/>
    <property type="match status" value="1"/>
</dbReference>
<gene>
    <name evidence="1" type="ORF">L2716_03640</name>
</gene>
<organism evidence="1 2">
    <name type="scientific">Pseudalkalibacillus berkeleyi</name>
    <dbReference type="NCBI Taxonomy" id="1069813"/>
    <lineage>
        <taxon>Bacteria</taxon>
        <taxon>Bacillati</taxon>
        <taxon>Bacillota</taxon>
        <taxon>Bacilli</taxon>
        <taxon>Bacillales</taxon>
        <taxon>Fictibacillaceae</taxon>
        <taxon>Pseudalkalibacillus</taxon>
    </lineage>
</organism>
<evidence type="ECO:0000313" key="2">
    <source>
        <dbReference type="Proteomes" id="UP001649381"/>
    </source>
</evidence>
<dbReference type="SFLD" id="SFLDG01140">
    <property type="entry name" value="C2.B:_Phosphomannomutase_and_P"/>
    <property type="match status" value="1"/>
</dbReference>